<evidence type="ECO:0000313" key="3">
    <source>
        <dbReference type="Proteomes" id="UP000276128"/>
    </source>
</evidence>
<proteinExistence type="predicted"/>
<dbReference type="AlphaFoldDB" id="A0A430J7N0"/>
<evidence type="ECO:0000259" key="1">
    <source>
        <dbReference type="Pfam" id="PF17295"/>
    </source>
</evidence>
<dbReference type="OrthoDB" id="1684344at2"/>
<dbReference type="Pfam" id="PF17295">
    <property type="entry name" value="DUF5348"/>
    <property type="match status" value="1"/>
</dbReference>
<dbReference type="EMBL" id="RXHU01000082">
    <property type="protein sequence ID" value="RTE05511.1"/>
    <property type="molecule type" value="Genomic_DNA"/>
</dbReference>
<keyword evidence="3" id="KW-1185">Reference proteome</keyword>
<evidence type="ECO:0000313" key="2">
    <source>
        <dbReference type="EMBL" id="RTE05511.1"/>
    </source>
</evidence>
<dbReference type="InterPro" id="IPR035255">
    <property type="entry name" value="DUF5348"/>
</dbReference>
<dbReference type="Gene3D" id="2.40.10.390">
    <property type="match status" value="1"/>
</dbReference>
<comment type="caution">
    <text evidence="2">The sequence shown here is derived from an EMBL/GenBank/DDBJ whole genome shotgun (WGS) entry which is preliminary data.</text>
</comment>
<accession>A0A430J7N0</accession>
<reference evidence="2 3" key="1">
    <citation type="submission" date="2018-12" db="EMBL/GenBank/DDBJ databases">
        <title>Bacillus ochoae sp. nov., Paenibacillus whitsoniae sp. nov., Paenibacillus spiritus sp. nov. Isolated from the Mars Exploration Rover during spacecraft assembly.</title>
        <authorList>
            <person name="Seuylemezian A."/>
            <person name="Vaishampayan P."/>
        </authorList>
    </citation>
    <scope>NUCLEOTIDE SEQUENCE [LARGE SCALE GENOMIC DNA]</scope>
    <source>
        <strain evidence="2 3">MER 54</strain>
    </source>
</reference>
<dbReference type="Proteomes" id="UP000276128">
    <property type="component" value="Unassembled WGS sequence"/>
</dbReference>
<gene>
    <name evidence="2" type="ORF">EJQ19_25155</name>
</gene>
<protein>
    <recommendedName>
        <fullName evidence="1">DUF5348 domain-containing protein</fullName>
    </recommendedName>
</protein>
<organism evidence="2 3">
    <name type="scientific">Paenibacillus whitsoniae</name>
    <dbReference type="NCBI Taxonomy" id="2496558"/>
    <lineage>
        <taxon>Bacteria</taxon>
        <taxon>Bacillati</taxon>
        <taxon>Bacillota</taxon>
        <taxon>Bacilli</taxon>
        <taxon>Bacillales</taxon>
        <taxon>Paenibacillaceae</taxon>
        <taxon>Paenibacillus</taxon>
    </lineage>
</organism>
<name>A0A430J7N0_9BACL</name>
<dbReference type="RefSeq" id="WP_126143982.1">
    <property type="nucleotide sequence ID" value="NZ_RXHU01000082.1"/>
</dbReference>
<sequence>MPLDTSAKNAIKKDLTQLLPLIKRVSQLIDEVENEWTDHFNENDPDDMYLRSMYYRIQEKLDDARRIAQHVTAEESAKGKLRKNSAGRYEITGSGVYFTSGSSIEFLLEDDGRIRWVNSRVEHNGKDYYIVAAPDLRMAGVMARTKDLPAWY</sequence>
<feature type="domain" description="DUF5348" evidence="1">
    <location>
        <begin position="80"/>
        <end position="144"/>
    </location>
</feature>